<feature type="compositionally biased region" description="Polar residues" evidence="1">
    <location>
        <begin position="131"/>
        <end position="141"/>
    </location>
</feature>
<feature type="domain" description="ASX DEUBAD" evidence="2">
    <location>
        <begin position="976"/>
        <end position="1098"/>
    </location>
</feature>
<keyword evidence="4" id="KW-1185">Reference proteome</keyword>
<name>A0AAD7QSM6_9ASCO</name>
<feature type="compositionally biased region" description="Basic and acidic residues" evidence="1">
    <location>
        <begin position="1"/>
        <end position="18"/>
    </location>
</feature>
<feature type="compositionally biased region" description="Basic and acidic residues" evidence="1">
    <location>
        <begin position="938"/>
        <end position="951"/>
    </location>
</feature>
<feature type="compositionally biased region" description="Basic residues" evidence="1">
    <location>
        <begin position="224"/>
        <end position="233"/>
    </location>
</feature>
<feature type="region of interest" description="Disordered" evidence="1">
    <location>
        <begin position="1"/>
        <end position="92"/>
    </location>
</feature>
<evidence type="ECO:0000313" key="4">
    <source>
        <dbReference type="Proteomes" id="UP001217417"/>
    </source>
</evidence>
<protein>
    <recommendedName>
        <fullName evidence="2">ASX DEUBAD domain-containing protein</fullName>
    </recommendedName>
</protein>
<feature type="compositionally biased region" description="Basic and acidic residues" evidence="1">
    <location>
        <begin position="338"/>
        <end position="348"/>
    </location>
</feature>
<evidence type="ECO:0000259" key="2">
    <source>
        <dbReference type="Pfam" id="PF13919"/>
    </source>
</evidence>
<dbReference type="EMBL" id="JARPMG010000005">
    <property type="protein sequence ID" value="KAJ8100789.1"/>
    <property type="molecule type" value="Genomic_DNA"/>
</dbReference>
<evidence type="ECO:0000256" key="1">
    <source>
        <dbReference type="SAM" id="MobiDB-lite"/>
    </source>
</evidence>
<feature type="compositionally biased region" description="Polar residues" evidence="1">
    <location>
        <begin position="922"/>
        <end position="931"/>
    </location>
</feature>
<dbReference type="Proteomes" id="UP001217417">
    <property type="component" value="Unassembled WGS sequence"/>
</dbReference>
<dbReference type="Pfam" id="PF13919">
    <property type="entry name" value="ASXH"/>
    <property type="match status" value="1"/>
</dbReference>
<dbReference type="GeneID" id="80880597"/>
<feature type="region of interest" description="Disordered" evidence="1">
    <location>
        <begin position="322"/>
        <end position="424"/>
    </location>
</feature>
<feature type="region of interest" description="Disordered" evidence="1">
    <location>
        <begin position="906"/>
        <end position="977"/>
    </location>
</feature>
<feature type="compositionally biased region" description="Basic and acidic residues" evidence="1">
    <location>
        <begin position="400"/>
        <end position="412"/>
    </location>
</feature>
<comment type="caution">
    <text evidence="3">The sequence shown here is derived from an EMBL/GenBank/DDBJ whole genome shotgun (WGS) entry which is preliminary data.</text>
</comment>
<feature type="compositionally biased region" description="Basic residues" evidence="1">
    <location>
        <begin position="52"/>
        <end position="64"/>
    </location>
</feature>
<feature type="compositionally biased region" description="Basic and acidic residues" evidence="1">
    <location>
        <begin position="374"/>
        <end position="392"/>
    </location>
</feature>
<reference evidence="3" key="1">
    <citation type="submission" date="2023-03" db="EMBL/GenBank/DDBJ databases">
        <title>Near-Complete genome sequence of Lipomyces tetrasporous NRRL Y-64009, an oleaginous yeast capable of growing on lignocellulosic hydrolysates.</title>
        <authorList>
            <consortium name="Lawrence Berkeley National Laboratory"/>
            <person name="Jagtap S.S."/>
            <person name="Liu J.-J."/>
            <person name="Walukiewicz H.E."/>
            <person name="Pangilinan J."/>
            <person name="Lipzen A."/>
            <person name="Ahrendt S."/>
            <person name="Koriabine M."/>
            <person name="Cobaugh K."/>
            <person name="Salamov A."/>
            <person name="Yoshinaga Y."/>
            <person name="Ng V."/>
            <person name="Daum C."/>
            <person name="Grigoriev I.V."/>
            <person name="Slininger P.J."/>
            <person name="Dien B.S."/>
            <person name="Jin Y.-S."/>
            <person name="Rao C.V."/>
        </authorList>
    </citation>
    <scope>NUCLEOTIDE SEQUENCE</scope>
    <source>
        <strain evidence="3">NRRL Y-64009</strain>
    </source>
</reference>
<proteinExistence type="predicted"/>
<feature type="region of interest" description="Disordered" evidence="1">
    <location>
        <begin position="115"/>
        <end position="141"/>
    </location>
</feature>
<dbReference type="InterPro" id="IPR028020">
    <property type="entry name" value="ASX_DEUBAD_dom"/>
</dbReference>
<dbReference type="RefSeq" id="XP_056044239.1">
    <property type="nucleotide sequence ID" value="XM_056185431.1"/>
</dbReference>
<accession>A0AAD7QSM6</accession>
<gene>
    <name evidence="3" type="ORF">POJ06DRAFT_210493</name>
</gene>
<feature type="compositionally biased region" description="Basic residues" evidence="1">
    <location>
        <begin position="952"/>
        <end position="966"/>
    </location>
</feature>
<feature type="region of interest" description="Disordered" evidence="1">
    <location>
        <begin position="213"/>
        <end position="250"/>
    </location>
</feature>
<dbReference type="AlphaFoldDB" id="A0AAD7QSM6"/>
<organism evidence="3 4">
    <name type="scientific">Lipomyces tetrasporus</name>
    <dbReference type="NCBI Taxonomy" id="54092"/>
    <lineage>
        <taxon>Eukaryota</taxon>
        <taxon>Fungi</taxon>
        <taxon>Dikarya</taxon>
        <taxon>Ascomycota</taxon>
        <taxon>Saccharomycotina</taxon>
        <taxon>Lipomycetes</taxon>
        <taxon>Lipomycetales</taxon>
        <taxon>Lipomycetaceae</taxon>
        <taxon>Lipomyces</taxon>
    </lineage>
</organism>
<evidence type="ECO:0000313" key="3">
    <source>
        <dbReference type="EMBL" id="KAJ8100789.1"/>
    </source>
</evidence>
<sequence>MRILRDGRRVPTENEKSDPQPPSTPLADDGHKRKSSGLRNRSATSSPSDRRSIRRERRKTRSRNVHHDTEDNDDDTAEPPSPALGAKARQGILQSRLAGEENRYFETNLGATASVDVNNDSEPRLRHQSRTTRNSTTSDLESSFLTNIPSKLNAIANSERRGRRVVQRNANASMTDFMHDPAVHSSERVQSVQRSEGPITTSVLHAAARTEIAAEESAQTSHTNLRRTGRVTKPRNPTLEDMQKDQNQCESIRCRTPVSSKRTRGIRELQDLFSEEDEDLSSGLSDPDEVILNDPDMMVILFTPRESEPALGDGRNVRHLSSCDAESQHYSYSSDTSYSDRKRSEPRRMSSKPVVVRTQHRKSKRILGSYNRNVEVDRLPKKSRIGDRRQGKSDASTDSVDFKASVESKAEQLEDSNNEPDSYVLGKANAKLDTEFEHMSAAIVEQGHMVDTRDKHAHPRHKSDEEEELPPTQLIDDENVWLPPTQLVHCVSSRSPSGVDAVKAPKVSMLSSVQSFESLALIPPIPSRHATISVSSSIAKQHSTEATEQLRTGGEISFDNYATFLAELDHEFPEHQAQIQQSQKRNYSSRANLHLEDVQYQSLERSDEEDANDQEYILREEARIQSRDHLESQPQIPILDATEESNRMQAMARETIHTLQGLGPHVRFGDKVVMSDQLDMIDEIQAGQTPKQHNTHFLSETRISQTNIQILPPESSQLRERRIRKSRAIPIAPSGAPTEDDSFVPDSPLQVTKNTTTNEETGGRKMSDASVVQRVSAYYADSESDISAVSDSLPSTQAIRLESTITTQAREFSDELTVNKPFADLHCSPEASSAIALTETQPIVEIPDSQSATSSLSALECQPVIQDMEPGGQFVVSPQPYRPPSMSTIGISDRGPKAIIEAYSDHDSVMSRPSYETDGEVNIQSNESAPDNTAEHVAGSEEEGRTNDRASLRRSSRQRRPPRHLSPKPVVLSTARKTRTADKFSPEYLLNNPKSALVDIPDLSMFVNEDAFRRLPINDRREIMQYILPIDRSSSTSPVPDFFRSVVIQDAARQLQTDIALGRYTKSYAEEYNRAIVAIANGEADEYKDGQFELWWGQKARGIDVE</sequence>
<feature type="region of interest" description="Disordered" evidence="1">
    <location>
        <begin position="731"/>
        <end position="766"/>
    </location>
</feature>